<protein>
    <submittedName>
        <fullName evidence="12">FAD-dependent oxidoreductase</fullName>
    </submittedName>
</protein>
<comment type="caution">
    <text evidence="12">The sequence shown here is derived from an EMBL/GenBank/DDBJ whole genome shotgun (WGS) entry which is preliminary data.</text>
</comment>
<dbReference type="Gene3D" id="3.40.50.720">
    <property type="entry name" value="NAD(P)-binding Rossmann-like Domain"/>
    <property type="match status" value="1"/>
</dbReference>
<comment type="similarity">
    <text evidence="3">In the N-terminal section; belongs to the NADH:flavin oxidoreductase/NADH oxidase family.</text>
</comment>
<keyword evidence="6" id="KW-0479">Metal-binding</keyword>
<evidence type="ECO:0000256" key="3">
    <source>
        <dbReference type="ARBA" id="ARBA00011048"/>
    </source>
</evidence>
<dbReference type="Pfam" id="PF00724">
    <property type="entry name" value="Oxidored_FMN"/>
    <property type="match status" value="1"/>
</dbReference>
<evidence type="ECO:0000256" key="5">
    <source>
        <dbReference type="ARBA" id="ARBA00022643"/>
    </source>
</evidence>
<feature type="domain" description="FAD/NAD(P)-binding" evidence="11">
    <location>
        <begin position="391"/>
        <end position="615"/>
    </location>
</feature>
<comment type="cofactor">
    <cofactor evidence="1">
        <name>FMN</name>
        <dbReference type="ChEBI" id="CHEBI:58210"/>
    </cofactor>
</comment>
<keyword evidence="8" id="KW-0408">Iron</keyword>
<evidence type="ECO:0000256" key="6">
    <source>
        <dbReference type="ARBA" id="ARBA00022723"/>
    </source>
</evidence>
<gene>
    <name evidence="12" type="ORF">ACFODW_07090</name>
</gene>
<evidence type="ECO:0000313" key="13">
    <source>
        <dbReference type="Proteomes" id="UP001595387"/>
    </source>
</evidence>
<dbReference type="PRINTS" id="PR00368">
    <property type="entry name" value="FADPNR"/>
</dbReference>
<feature type="domain" description="NADH:flavin oxidoreductase/NADH oxidase N-terminal" evidence="10">
    <location>
        <begin position="13"/>
        <end position="342"/>
    </location>
</feature>
<comment type="cofactor">
    <cofactor evidence="2">
        <name>[4Fe-4S] cluster</name>
        <dbReference type="ChEBI" id="CHEBI:49883"/>
    </cofactor>
</comment>
<keyword evidence="5" id="KW-0288">FMN</keyword>
<dbReference type="PANTHER" id="PTHR42917">
    <property type="entry name" value="2,4-DIENOYL-COA REDUCTASE"/>
    <property type="match status" value="1"/>
</dbReference>
<keyword evidence="7" id="KW-0560">Oxidoreductase</keyword>
<dbReference type="InterPro" id="IPR023753">
    <property type="entry name" value="FAD/NAD-binding_dom"/>
</dbReference>
<dbReference type="Gene3D" id="3.50.50.60">
    <property type="entry name" value="FAD/NAD(P)-binding domain"/>
    <property type="match status" value="1"/>
</dbReference>
<evidence type="ECO:0000256" key="7">
    <source>
        <dbReference type="ARBA" id="ARBA00023002"/>
    </source>
</evidence>
<dbReference type="RefSeq" id="WP_390304703.1">
    <property type="nucleotide sequence ID" value="NZ_JBHRRZ010000013.1"/>
</dbReference>
<evidence type="ECO:0000256" key="4">
    <source>
        <dbReference type="ARBA" id="ARBA00022630"/>
    </source>
</evidence>
<dbReference type="PANTHER" id="PTHR42917:SF2">
    <property type="entry name" value="2,4-DIENOYL-COA REDUCTASE [(2E)-ENOYL-COA-PRODUCING]"/>
    <property type="match status" value="1"/>
</dbReference>
<name>A0ABV7A5D1_9BACI</name>
<keyword evidence="4" id="KW-0285">Flavoprotein</keyword>
<reference evidence="13" key="1">
    <citation type="journal article" date="2019" name="Int. J. Syst. Evol. Microbiol.">
        <title>The Global Catalogue of Microorganisms (GCM) 10K type strain sequencing project: providing services to taxonomists for standard genome sequencing and annotation.</title>
        <authorList>
            <consortium name="The Broad Institute Genomics Platform"/>
            <consortium name="The Broad Institute Genome Sequencing Center for Infectious Disease"/>
            <person name="Wu L."/>
            <person name="Ma J."/>
        </authorList>
    </citation>
    <scope>NUCLEOTIDE SEQUENCE [LARGE SCALE GENOMIC DNA]</scope>
    <source>
        <strain evidence="13">KCTC 13193</strain>
    </source>
</reference>
<dbReference type="SUPFAM" id="SSF51395">
    <property type="entry name" value="FMN-linked oxidoreductases"/>
    <property type="match status" value="1"/>
</dbReference>
<dbReference type="InterPro" id="IPR036188">
    <property type="entry name" value="FAD/NAD-bd_sf"/>
</dbReference>
<keyword evidence="9" id="KW-0411">Iron-sulfur</keyword>
<dbReference type="SUPFAM" id="SSF51971">
    <property type="entry name" value="Nucleotide-binding domain"/>
    <property type="match status" value="1"/>
</dbReference>
<dbReference type="InterPro" id="IPR013785">
    <property type="entry name" value="Aldolase_TIM"/>
</dbReference>
<sequence>MTNGKYPKLLSAYKIGDVEIKNRIMTSGHQTTLVKEHLPTEDFTAYHTERAKGGVGLIVMEAHGVHKTGLNTPFAIDASHPKIIDLHKKTAEKVHRYGGKLFAQLIHHGREAYVSEGSNDVVAPSAVPTERFHIIPRELEEEEIEEIIDGFVVSALNLKKAGLDGAEFVGSHTYLFEQFWSSAVNKRTDKWGGSFENRMRFTTEVIKRVREAVGADFVLGMRMSLNSKDDIGTSGKESLKIIGYLHELGMLDYWSLVIGSSASYKGSTYIVPPASESAAQLFSEVSKVRGIIGKTPLIITSRIYKPEIAEKLIDYEYADVVGMTRALIADPYLPSKILQDNEKQIIPCIACNQGCIGRYQEHLPIRCTVNPVTGREKYFTDLPKADSRKYYLVVGGGPSGMMAAITLAKLGHDVTISEKSDELGGQLNIIRGAINRGQVESWQTYLTNELKRLNVKIKKGKRFNMEEIESKRFDGVIVATGSKPLIPKMFSQTNIPLYTSWNVLKGETIVEDNVLVLDWKGDWPGVEAAEFLASKGKEVEIVSQSYGIAEALQQYKRNKFLEQMDKLGVKQTPNFKLVEVKKDNVVLEHLFSGRTEGRKPGAIVITLGQDSSDSLNEYRLLKERFKKVFRIGDAKSPRTLDEAVSEGFNIGLKLSKASEEEMMYG</sequence>
<dbReference type="SUPFAM" id="SSF51905">
    <property type="entry name" value="FAD/NAD(P)-binding domain"/>
    <property type="match status" value="1"/>
</dbReference>
<dbReference type="EMBL" id="JBHRRZ010000013">
    <property type="protein sequence ID" value="MFC2948105.1"/>
    <property type="molecule type" value="Genomic_DNA"/>
</dbReference>
<dbReference type="Pfam" id="PF07992">
    <property type="entry name" value="Pyr_redox_2"/>
    <property type="match status" value="1"/>
</dbReference>
<evidence type="ECO:0000256" key="2">
    <source>
        <dbReference type="ARBA" id="ARBA00001966"/>
    </source>
</evidence>
<accession>A0ABV7A5D1</accession>
<evidence type="ECO:0000313" key="12">
    <source>
        <dbReference type="EMBL" id="MFC2948105.1"/>
    </source>
</evidence>
<proteinExistence type="inferred from homology"/>
<dbReference type="InterPro" id="IPR001155">
    <property type="entry name" value="OxRdtase_FMN_N"/>
</dbReference>
<evidence type="ECO:0000256" key="9">
    <source>
        <dbReference type="ARBA" id="ARBA00023014"/>
    </source>
</evidence>
<dbReference type="Proteomes" id="UP001595387">
    <property type="component" value="Unassembled WGS sequence"/>
</dbReference>
<evidence type="ECO:0000259" key="10">
    <source>
        <dbReference type="Pfam" id="PF00724"/>
    </source>
</evidence>
<evidence type="ECO:0000259" key="11">
    <source>
        <dbReference type="Pfam" id="PF07992"/>
    </source>
</evidence>
<organism evidence="12 13">
    <name type="scientific">Virgibacillus sediminis</name>
    <dbReference type="NCBI Taxonomy" id="202260"/>
    <lineage>
        <taxon>Bacteria</taxon>
        <taxon>Bacillati</taxon>
        <taxon>Bacillota</taxon>
        <taxon>Bacilli</taxon>
        <taxon>Bacillales</taxon>
        <taxon>Bacillaceae</taxon>
        <taxon>Virgibacillus</taxon>
    </lineage>
</organism>
<dbReference type="InterPro" id="IPR051793">
    <property type="entry name" value="NADH:flavin_oxidoreductase"/>
</dbReference>
<evidence type="ECO:0000256" key="8">
    <source>
        <dbReference type="ARBA" id="ARBA00023004"/>
    </source>
</evidence>
<dbReference type="Gene3D" id="3.20.20.70">
    <property type="entry name" value="Aldolase class I"/>
    <property type="match status" value="1"/>
</dbReference>
<evidence type="ECO:0000256" key="1">
    <source>
        <dbReference type="ARBA" id="ARBA00001917"/>
    </source>
</evidence>
<keyword evidence="13" id="KW-1185">Reference proteome</keyword>